<keyword evidence="1" id="KW-1133">Transmembrane helix</keyword>
<feature type="transmembrane region" description="Helical" evidence="1">
    <location>
        <begin position="228"/>
        <end position="249"/>
    </location>
</feature>
<dbReference type="AlphaFoldDB" id="A0AAU9IH19"/>
<keyword evidence="1" id="KW-0472">Membrane</keyword>
<feature type="transmembrane region" description="Helical" evidence="1">
    <location>
        <begin position="7"/>
        <end position="30"/>
    </location>
</feature>
<feature type="transmembrane region" description="Helical" evidence="1">
    <location>
        <begin position="197"/>
        <end position="216"/>
    </location>
</feature>
<comment type="caution">
    <text evidence="2">The sequence shown here is derived from an EMBL/GenBank/DDBJ whole genome shotgun (WGS) entry which is preliminary data.</text>
</comment>
<evidence type="ECO:0000313" key="3">
    <source>
        <dbReference type="Proteomes" id="UP001162131"/>
    </source>
</evidence>
<reference evidence="2" key="1">
    <citation type="submission" date="2021-09" db="EMBL/GenBank/DDBJ databases">
        <authorList>
            <consortium name="AG Swart"/>
            <person name="Singh M."/>
            <person name="Singh A."/>
            <person name="Seah K."/>
            <person name="Emmerich C."/>
        </authorList>
    </citation>
    <scope>NUCLEOTIDE SEQUENCE</scope>
    <source>
        <strain evidence="2">ATCC30299</strain>
    </source>
</reference>
<feature type="transmembrane region" description="Helical" evidence="1">
    <location>
        <begin position="98"/>
        <end position="121"/>
    </location>
</feature>
<name>A0AAU9IH19_9CILI</name>
<feature type="transmembrane region" description="Helical" evidence="1">
    <location>
        <begin position="282"/>
        <end position="302"/>
    </location>
</feature>
<accession>A0AAU9IH19</accession>
<feature type="transmembrane region" description="Helical" evidence="1">
    <location>
        <begin position="309"/>
        <end position="330"/>
    </location>
</feature>
<gene>
    <name evidence="2" type="ORF">BSTOLATCC_MIC8421</name>
</gene>
<feature type="transmembrane region" description="Helical" evidence="1">
    <location>
        <begin position="159"/>
        <end position="177"/>
    </location>
</feature>
<keyword evidence="1" id="KW-0812">Transmembrane</keyword>
<proteinExistence type="predicted"/>
<feature type="transmembrane region" description="Helical" evidence="1">
    <location>
        <begin position="36"/>
        <end position="54"/>
    </location>
</feature>
<feature type="transmembrane region" description="Helical" evidence="1">
    <location>
        <begin position="127"/>
        <end position="147"/>
    </location>
</feature>
<keyword evidence="3" id="KW-1185">Reference proteome</keyword>
<dbReference type="Proteomes" id="UP001162131">
    <property type="component" value="Unassembled WGS sequence"/>
</dbReference>
<feature type="transmembrane region" description="Helical" evidence="1">
    <location>
        <begin position="342"/>
        <end position="361"/>
    </location>
</feature>
<sequence>MSGIAATICFYGCFYGCLVCCDACILWSWLKSNQNFLKSLLRFFVWLIINYYIFRFFGWNEYIFNFFEIVGISDEVVELESSVSNFLVIRYAMKIYEILSYVGYWHSTYNWSLIVPILLWINPLQTIGDKASSVCLLLNWNILYIYSATLDENSQYGKIFPSIYPILHILASYWIYWKRYSLLSSSNKSNINWGIGINQLLVFASWVFLFSKIYYGSLSAGILEIIKLLFWIFTEYIVLYLVLVIYVLLFTRFGDEVYENSYACKVKGKNLQQIGNFALSELFGFFVLIILTIFLYWTYYILDILFNSPWILTEGFVFMLAYIATLWMSFSSSFGSIRNSDVWTWNFAAFYMELTLVRFLFI</sequence>
<protein>
    <submittedName>
        <fullName evidence="2">Uncharacterized protein</fullName>
    </submittedName>
</protein>
<dbReference type="EMBL" id="CAJZBQ010000010">
    <property type="protein sequence ID" value="CAG9313145.1"/>
    <property type="molecule type" value="Genomic_DNA"/>
</dbReference>
<evidence type="ECO:0000256" key="1">
    <source>
        <dbReference type="SAM" id="Phobius"/>
    </source>
</evidence>
<organism evidence="2 3">
    <name type="scientific">Blepharisma stoltei</name>
    <dbReference type="NCBI Taxonomy" id="1481888"/>
    <lineage>
        <taxon>Eukaryota</taxon>
        <taxon>Sar</taxon>
        <taxon>Alveolata</taxon>
        <taxon>Ciliophora</taxon>
        <taxon>Postciliodesmatophora</taxon>
        <taxon>Heterotrichea</taxon>
        <taxon>Heterotrichida</taxon>
        <taxon>Blepharismidae</taxon>
        <taxon>Blepharisma</taxon>
    </lineage>
</organism>
<evidence type="ECO:0000313" key="2">
    <source>
        <dbReference type="EMBL" id="CAG9313145.1"/>
    </source>
</evidence>